<keyword evidence="10" id="KW-1185">Reference proteome</keyword>
<evidence type="ECO:0000256" key="2">
    <source>
        <dbReference type="ARBA" id="ARBA00008122"/>
    </source>
</evidence>
<dbReference type="Pfam" id="PF08879">
    <property type="entry name" value="WRC"/>
    <property type="match status" value="1"/>
</dbReference>
<dbReference type="AlphaFoldDB" id="A0A5N5P4K0"/>
<feature type="region of interest" description="Disordered" evidence="6">
    <location>
        <begin position="402"/>
        <end position="428"/>
    </location>
</feature>
<dbReference type="InterPro" id="IPR014977">
    <property type="entry name" value="WRC_dom"/>
</dbReference>
<evidence type="ECO:0000313" key="10">
    <source>
        <dbReference type="Proteomes" id="UP000326939"/>
    </source>
</evidence>
<evidence type="ECO:0000259" key="7">
    <source>
        <dbReference type="PROSITE" id="PS51666"/>
    </source>
</evidence>
<evidence type="ECO:0000256" key="4">
    <source>
        <dbReference type="PROSITE-ProRule" id="PRU01002"/>
    </source>
</evidence>
<accession>A0A5N5P4K0</accession>
<dbReference type="InterPro" id="IPR014978">
    <property type="entry name" value="Gln-Leu-Gln_QLQ"/>
</dbReference>
<dbReference type="GO" id="GO:0006355">
    <property type="term" value="P:regulation of DNA-templated transcription"/>
    <property type="evidence" value="ECO:0007669"/>
    <property type="project" value="InterPro"/>
</dbReference>
<feature type="compositionally biased region" description="Basic and acidic residues" evidence="6">
    <location>
        <begin position="1"/>
        <end position="13"/>
    </location>
</feature>
<feature type="domain" description="WRC" evidence="8">
    <location>
        <begin position="153"/>
        <end position="197"/>
    </location>
</feature>
<comment type="function">
    <text evidence="5">Transcription activator.</text>
</comment>
<dbReference type="InterPro" id="IPR031137">
    <property type="entry name" value="GRF"/>
</dbReference>
<dbReference type="GO" id="GO:0005524">
    <property type="term" value="F:ATP binding"/>
    <property type="evidence" value="ECO:0007669"/>
    <property type="project" value="UniProtKB-UniRule"/>
</dbReference>
<evidence type="ECO:0000256" key="1">
    <source>
        <dbReference type="ARBA" id="ARBA00004123"/>
    </source>
</evidence>
<feature type="region of interest" description="Disordered" evidence="6">
    <location>
        <begin position="1"/>
        <end position="23"/>
    </location>
</feature>
<comment type="subcellular location">
    <subcellularLocation>
        <location evidence="1 5">Nucleus</location>
    </subcellularLocation>
</comment>
<reference evidence="10" key="1">
    <citation type="journal article" date="2019" name="Gigascience">
        <title>De novo genome assembly of the endangered Acer yangbiense, a plant species with extremely small populations endemic to Yunnan Province, China.</title>
        <authorList>
            <person name="Yang J."/>
            <person name="Wariss H.M."/>
            <person name="Tao L."/>
            <person name="Zhang R."/>
            <person name="Yun Q."/>
            <person name="Hollingsworth P."/>
            <person name="Dao Z."/>
            <person name="Luo G."/>
            <person name="Guo H."/>
            <person name="Ma Y."/>
            <person name="Sun W."/>
        </authorList>
    </citation>
    <scope>NUCLEOTIDE SEQUENCE [LARGE SCALE GENOMIC DNA]</scope>
    <source>
        <strain evidence="10">cv. br00</strain>
    </source>
</reference>
<keyword evidence="3 5" id="KW-0539">Nucleus</keyword>
<evidence type="ECO:0000259" key="8">
    <source>
        <dbReference type="PROSITE" id="PS51667"/>
    </source>
</evidence>
<feature type="compositionally biased region" description="Low complexity" evidence="6">
    <location>
        <begin position="413"/>
        <end position="428"/>
    </location>
</feature>
<dbReference type="PANTHER" id="PTHR31602">
    <property type="entry name" value="GROWTH-REGULATING FACTOR 5"/>
    <property type="match status" value="1"/>
</dbReference>
<keyword evidence="5" id="KW-0010">Activator</keyword>
<protein>
    <recommendedName>
        <fullName evidence="5">Growth-regulating factor</fullName>
    </recommendedName>
</protein>
<gene>
    <name evidence="9" type="ORF">DKX38_001381</name>
</gene>
<feature type="domain" description="QLQ" evidence="7">
    <location>
        <begin position="88"/>
        <end position="123"/>
    </location>
</feature>
<organism evidence="9 10">
    <name type="scientific">Salix brachista</name>
    <dbReference type="NCBI Taxonomy" id="2182728"/>
    <lineage>
        <taxon>Eukaryota</taxon>
        <taxon>Viridiplantae</taxon>
        <taxon>Streptophyta</taxon>
        <taxon>Embryophyta</taxon>
        <taxon>Tracheophyta</taxon>
        <taxon>Spermatophyta</taxon>
        <taxon>Magnoliopsida</taxon>
        <taxon>eudicotyledons</taxon>
        <taxon>Gunneridae</taxon>
        <taxon>Pentapetalae</taxon>
        <taxon>rosids</taxon>
        <taxon>fabids</taxon>
        <taxon>Malpighiales</taxon>
        <taxon>Salicaceae</taxon>
        <taxon>Saliceae</taxon>
        <taxon>Salix</taxon>
    </lineage>
</organism>
<comment type="similarity">
    <text evidence="2 5">Belongs to the GRF family.</text>
</comment>
<sequence>MLMDLCKDVRDKNSSGSRSRSRSRRGAVIIRADSLSTSGREEVAAGLCITAISFSIHSQKKILQAIESEKIPFKTISPTRAITRNRFPFTSTQWQELEHQALIYKYMVSGVPVPPELLYAVKRSLESSLASRLFPHQPSGWGCFQAGFGRKADPEPGRCRRTDGKKWRCSKEAYPDSKYCERHMHRGKSRSRKPVELTSSTPTTTATIPLTSINRNLSNPTVSPSSSSYSFSHPSSSAESEVYAHQNSSHRTFLYPHSSYSGAPESVFSPLNSTPHNLFLEPGSSPHADKQHRHYHGMREDVDERSFFPDGLVTARGVQDSYTQLPMSSYKGYSLPQFQTFADTSKEEQPQPGQHCFVLGTDIIKSSATRSIKLEKETETLKPLHHFFDQWEPKDADSWLDLASSSRPHTAGNNNNNNNNNNNIISII</sequence>
<evidence type="ECO:0000256" key="6">
    <source>
        <dbReference type="SAM" id="MobiDB-lite"/>
    </source>
</evidence>
<proteinExistence type="inferred from homology"/>
<dbReference type="GO" id="GO:0099402">
    <property type="term" value="P:plant organ development"/>
    <property type="evidence" value="ECO:0007669"/>
    <property type="project" value="UniProtKB-ARBA"/>
</dbReference>
<dbReference type="PANTHER" id="PTHR31602:SF60">
    <property type="entry name" value="GROWTH-REGULATING FACTOR 5"/>
    <property type="match status" value="1"/>
</dbReference>
<feature type="compositionally biased region" description="Basic residues" evidence="6">
    <location>
        <begin position="183"/>
        <end position="192"/>
    </location>
</feature>
<dbReference type="SMART" id="SM00951">
    <property type="entry name" value="QLQ"/>
    <property type="match status" value="1"/>
</dbReference>
<evidence type="ECO:0000256" key="5">
    <source>
        <dbReference type="RuleBase" id="RU367127"/>
    </source>
</evidence>
<comment type="caution">
    <text evidence="4">Lacks conserved residue(s) required for the propagation of feature annotation.</text>
</comment>
<dbReference type="GO" id="GO:0005634">
    <property type="term" value="C:nucleus"/>
    <property type="evidence" value="ECO:0007669"/>
    <property type="project" value="UniProtKB-SubCell"/>
</dbReference>
<dbReference type="GO" id="GO:0006351">
    <property type="term" value="P:DNA-templated transcription"/>
    <property type="evidence" value="ECO:0007669"/>
    <property type="project" value="UniProtKB-UniRule"/>
</dbReference>
<dbReference type="Pfam" id="PF08880">
    <property type="entry name" value="QLQ"/>
    <property type="match status" value="1"/>
</dbReference>
<comment type="domain">
    <text evidence="5">The QLQ domain and WRC domain may be involved in protein-protein interaction and DNA-binding, respectively.</text>
</comment>
<comment type="caution">
    <text evidence="9">The sequence shown here is derived from an EMBL/GenBank/DDBJ whole genome shotgun (WGS) entry which is preliminary data.</text>
</comment>
<feature type="region of interest" description="Disordered" evidence="6">
    <location>
        <begin position="182"/>
        <end position="235"/>
    </location>
</feature>
<dbReference type="PROSITE" id="PS51666">
    <property type="entry name" value="QLQ"/>
    <property type="match status" value="1"/>
</dbReference>
<feature type="compositionally biased region" description="Low complexity" evidence="6">
    <location>
        <begin position="197"/>
        <end position="235"/>
    </location>
</feature>
<evidence type="ECO:0000256" key="3">
    <source>
        <dbReference type="ARBA" id="ARBA00023242"/>
    </source>
</evidence>
<dbReference type="PROSITE" id="PS51667">
    <property type="entry name" value="WRC"/>
    <property type="match status" value="1"/>
</dbReference>
<dbReference type="Proteomes" id="UP000326939">
    <property type="component" value="Chromosome 1"/>
</dbReference>
<evidence type="ECO:0000313" key="9">
    <source>
        <dbReference type="EMBL" id="KAB5574187.1"/>
    </source>
</evidence>
<name>A0A5N5P4K0_9ROSI</name>
<keyword evidence="5" id="KW-0804">Transcription</keyword>
<dbReference type="EMBL" id="VDCV01000001">
    <property type="protein sequence ID" value="KAB5574187.1"/>
    <property type="molecule type" value="Genomic_DNA"/>
</dbReference>
<keyword evidence="5" id="KW-0805">Transcription regulation</keyword>